<evidence type="ECO:0000313" key="3">
    <source>
        <dbReference type="Proteomes" id="UP001249851"/>
    </source>
</evidence>
<keyword evidence="3" id="KW-1185">Reference proteome</keyword>
<organism evidence="2 3">
    <name type="scientific">Acropora cervicornis</name>
    <name type="common">Staghorn coral</name>
    <dbReference type="NCBI Taxonomy" id="6130"/>
    <lineage>
        <taxon>Eukaryota</taxon>
        <taxon>Metazoa</taxon>
        <taxon>Cnidaria</taxon>
        <taxon>Anthozoa</taxon>
        <taxon>Hexacorallia</taxon>
        <taxon>Scleractinia</taxon>
        <taxon>Astrocoeniina</taxon>
        <taxon>Acroporidae</taxon>
        <taxon>Acropora</taxon>
    </lineage>
</organism>
<proteinExistence type="predicted"/>
<dbReference type="Proteomes" id="UP001249851">
    <property type="component" value="Unassembled WGS sequence"/>
</dbReference>
<reference evidence="2" key="1">
    <citation type="journal article" date="2023" name="G3 (Bethesda)">
        <title>Whole genome assembly and annotation of the endangered Caribbean coral Acropora cervicornis.</title>
        <authorList>
            <person name="Selwyn J.D."/>
            <person name="Vollmer S.V."/>
        </authorList>
    </citation>
    <scope>NUCLEOTIDE SEQUENCE</scope>
    <source>
        <strain evidence="2">K2</strain>
    </source>
</reference>
<dbReference type="EMBL" id="JARQWQ010000052">
    <property type="protein sequence ID" value="KAK2556966.1"/>
    <property type="molecule type" value="Genomic_DNA"/>
</dbReference>
<protein>
    <submittedName>
        <fullName evidence="2">Uncharacterized protein</fullName>
    </submittedName>
</protein>
<evidence type="ECO:0000313" key="2">
    <source>
        <dbReference type="EMBL" id="KAK2556966.1"/>
    </source>
</evidence>
<feature type="compositionally biased region" description="Basic and acidic residues" evidence="1">
    <location>
        <begin position="30"/>
        <end position="48"/>
    </location>
</feature>
<dbReference type="AlphaFoldDB" id="A0AAD9V0R4"/>
<name>A0AAD9V0R4_ACRCE</name>
<gene>
    <name evidence="2" type="ORF">P5673_020796</name>
</gene>
<sequence>MILIATKVAWKPQQRDALNAANAGGSNDYVELKNDDRELGNPSRKDDIISLDDDEDINDDCVDAEKLPQDEPTPNEPQDVHLRGDEEILWVLALHCCEKRWLRQLSIDDVR</sequence>
<feature type="region of interest" description="Disordered" evidence="1">
    <location>
        <begin position="19"/>
        <end position="80"/>
    </location>
</feature>
<accession>A0AAD9V0R4</accession>
<comment type="caution">
    <text evidence="2">The sequence shown here is derived from an EMBL/GenBank/DDBJ whole genome shotgun (WGS) entry which is preliminary data.</text>
</comment>
<reference evidence="2" key="2">
    <citation type="journal article" date="2023" name="Science">
        <title>Genomic signatures of disease resistance in endangered staghorn corals.</title>
        <authorList>
            <person name="Vollmer S.V."/>
            <person name="Selwyn J.D."/>
            <person name="Despard B.A."/>
            <person name="Roesel C.L."/>
        </authorList>
    </citation>
    <scope>NUCLEOTIDE SEQUENCE</scope>
    <source>
        <strain evidence="2">K2</strain>
    </source>
</reference>
<feature type="compositionally biased region" description="Acidic residues" evidence="1">
    <location>
        <begin position="49"/>
        <end position="62"/>
    </location>
</feature>
<evidence type="ECO:0000256" key="1">
    <source>
        <dbReference type="SAM" id="MobiDB-lite"/>
    </source>
</evidence>